<comment type="caution">
    <text evidence="12">The sequence shown here is derived from an EMBL/GenBank/DDBJ whole genome shotgun (WGS) entry which is preliminary data.</text>
</comment>
<dbReference type="OrthoDB" id="9809646at2"/>
<feature type="domain" description="Cation efflux protein transmembrane" evidence="10">
    <location>
        <begin position="31"/>
        <end position="222"/>
    </location>
</feature>
<keyword evidence="7" id="KW-0406">Ion transport</keyword>
<feature type="domain" description="Cation efflux protein cytoplasmic" evidence="11">
    <location>
        <begin position="228"/>
        <end position="299"/>
    </location>
</feature>
<organism evidence="12 13">
    <name type="scientific">Rhodopirellula bahusiensis</name>
    <dbReference type="NCBI Taxonomy" id="2014065"/>
    <lineage>
        <taxon>Bacteria</taxon>
        <taxon>Pseudomonadati</taxon>
        <taxon>Planctomycetota</taxon>
        <taxon>Planctomycetia</taxon>
        <taxon>Pirellulales</taxon>
        <taxon>Pirellulaceae</taxon>
        <taxon>Rhodopirellula</taxon>
    </lineage>
</organism>
<dbReference type="RefSeq" id="WP_099260825.1">
    <property type="nucleotide sequence ID" value="NZ_NIZW01000008.1"/>
</dbReference>
<evidence type="ECO:0000256" key="8">
    <source>
        <dbReference type="ARBA" id="ARBA00023136"/>
    </source>
</evidence>
<evidence type="ECO:0000313" key="13">
    <source>
        <dbReference type="Proteomes" id="UP000225740"/>
    </source>
</evidence>
<dbReference type="Gene3D" id="3.30.70.1350">
    <property type="entry name" value="Cation efflux protein, cytoplasmic domain"/>
    <property type="match status" value="1"/>
</dbReference>
<dbReference type="PANTHER" id="PTHR11562:SF17">
    <property type="entry name" value="RE54080P-RELATED"/>
    <property type="match status" value="1"/>
</dbReference>
<keyword evidence="8 9" id="KW-0472">Membrane</keyword>
<keyword evidence="4 9" id="KW-0812">Transmembrane</keyword>
<dbReference type="SUPFAM" id="SSF161111">
    <property type="entry name" value="Cation efflux protein transmembrane domain-like"/>
    <property type="match status" value="1"/>
</dbReference>
<name>A0A2G1W7Q8_9BACT</name>
<dbReference type="SUPFAM" id="SSF160240">
    <property type="entry name" value="Cation efflux protein cytoplasmic domain-like"/>
    <property type="match status" value="1"/>
</dbReference>
<dbReference type="InterPro" id="IPR002524">
    <property type="entry name" value="Cation_efflux"/>
</dbReference>
<dbReference type="GO" id="GO:0005385">
    <property type="term" value="F:zinc ion transmembrane transporter activity"/>
    <property type="evidence" value="ECO:0007669"/>
    <property type="project" value="TreeGrafter"/>
</dbReference>
<evidence type="ECO:0000313" key="12">
    <source>
        <dbReference type="EMBL" id="PHQ35063.1"/>
    </source>
</evidence>
<evidence type="ECO:0000259" key="10">
    <source>
        <dbReference type="Pfam" id="PF01545"/>
    </source>
</evidence>
<keyword evidence="6 9" id="KW-1133">Transmembrane helix</keyword>
<dbReference type="Pfam" id="PF01545">
    <property type="entry name" value="Cation_efflux"/>
    <property type="match status" value="1"/>
</dbReference>
<dbReference type="InterPro" id="IPR050681">
    <property type="entry name" value="CDF/SLC30A"/>
</dbReference>
<dbReference type="Proteomes" id="UP000225740">
    <property type="component" value="Unassembled WGS sequence"/>
</dbReference>
<feature type="transmembrane region" description="Helical" evidence="9">
    <location>
        <begin position="31"/>
        <end position="58"/>
    </location>
</feature>
<evidence type="ECO:0000256" key="2">
    <source>
        <dbReference type="ARBA" id="ARBA00008873"/>
    </source>
</evidence>
<evidence type="ECO:0000256" key="7">
    <source>
        <dbReference type="ARBA" id="ARBA00023065"/>
    </source>
</evidence>
<reference evidence="12 13" key="1">
    <citation type="submission" date="2017-06" db="EMBL/GenBank/DDBJ databases">
        <title>Description of Rhodopirellula bahusiensis sp. nov.</title>
        <authorList>
            <person name="Kizina J."/>
            <person name="Harder J."/>
        </authorList>
    </citation>
    <scope>NUCLEOTIDE SEQUENCE [LARGE SCALE GENOMIC DNA]</scope>
    <source>
        <strain evidence="12 13">SWK21</strain>
    </source>
</reference>
<dbReference type="InterPro" id="IPR027469">
    <property type="entry name" value="Cation_efflux_TMD_sf"/>
</dbReference>
<dbReference type="Pfam" id="PF16916">
    <property type="entry name" value="ZT_dimer"/>
    <property type="match status" value="1"/>
</dbReference>
<evidence type="ECO:0000256" key="9">
    <source>
        <dbReference type="SAM" id="Phobius"/>
    </source>
</evidence>
<evidence type="ECO:0000256" key="3">
    <source>
        <dbReference type="ARBA" id="ARBA00022448"/>
    </source>
</evidence>
<keyword evidence="13" id="KW-1185">Reference proteome</keyword>
<evidence type="ECO:0000256" key="6">
    <source>
        <dbReference type="ARBA" id="ARBA00022989"/>
    </source>
</evidence>
<protein>
    <submittedName>
        <fullName evidence="12">Cation transporter</fullName>
    </submittedName>
</protein>
<dbReference type="Gene3D" id="1.20.1510.10">
    <property type="entry name" value="Cation efflux protein transmembrane domain"/>
    <property type="match status" value="1"/>
</dbReference>
<evidence type="ECO:0000256" key="5">
    <source>
        <dbReference type="ARBA" id="ARBA00022906"/>
    </source>
</evidence>
<keyword evidence="5" id="KW-0864">Zinc transport</keyword>
<comment type="subcellular location">
    <subcellularLocation>
        <location evidence="1">Membrane</location>
        <topology evidence="1">Multi-pass membrane protein</topology>
    </subcellularLocation>
</comment>
<dbReference type="GO" id="GO:0005886">
    <property type="term" value="C:plasma membrane"/>
    <property type="evidence" value="ECO:0007669"/>
    <property type="project" value="TreeGrafter"/>
</dbReference>
<dbReference type="GeneID" id="90608790"/>
<feature type="transmembrane region" description="Helical" evidence="9">
    <location>
        <begin position="129"/>
        <end position="154"/>
    </location>
</feature>
<accession>A0A2G1W7Q8</accession>
<dbReference type="EMBL" id="NIZW01000008">
    <property type="protein sequence ID" value="PHQ35063.1"/>
    <property type="molecule type" value="Genomic_DNA"/>
</dbReference>
<gene>
    <name evidence="12" type="ORF">CEE69_11595</name>
</gene>
<dbReference type="InterPro" id="IPR058533">
    <property type="entry name" value="Cation_efflux_TM"/>
</dbReference>
<comment type="similarity">
    <text evidence="2">Belongs to the cation diffusion facilitator (CDF) transporter (TC 2.A.4) family. SLC30A subfamily.</text>
</comment>
<dbReference type="InterPro" id="IPR027470">
    <property type="entry name" value="Cation_efflux_CTD"/>
</dbReference>
<evidence type="ECO:0000259" key="11">
    <source>
        <dbReference type="Pfam" id="PF16916"/>
    </source>
</evidence>
<dbReference type="InterPro" id="IPR036837">
    <property type="entry name" value="Cation_efflux_CTD_sf"/>
</dbReference>
<feature type="transmembrane region" description="Helical" evidence="9">
    <location>
        <begin position="197"/>
        <end position="214"/>
    </location>
</feature>
<evidence type="ECO:0000256" key="1">
    <source>
        <dbReference type="ARBA" id="ARBA00004141"/>
    </source>
</evidence>
<feature type="transmembrane region" description="Helical" evidence="9">
    <location>
        <begin position="166"/>
        <end position="191"/>
    </location>
</feature>
<keyword evidence="3" id="KW-0813">Transport</keyword>
<keyword evidence="5" id="KW-0862">Zinc</keyword>
<dbReference type="PANTHER" id="PTHR11562">
    <property type="entry name" value="CATION EFFLUX PROTEIN/ ZINC TRANSPORTER"/>
    <property type="match status" value="1"/>
</dbReference>
<dbReference type="AlphaFoldDB" id="A0A2G1W7Q8"/>
<sequence length="323" mass="35844">MSEHKQQHDEGGHIHGLTRSDDLAGVSDLRLIWAVIINHILTVGEVIAGIFSGSVALLSDAAHNFNDANALLIAYIARKISKKEATERFTFGYRRAELLGAVINLTLLAVIGLYLVYEGIRRFFEPEEITGWLMAAASILALVIDVGTALLLWAMSKGSLNVRAAFVHNIVDAAGSVAVLIGAGAIIWLQWNWVDPVLTLILSAYILYQVYAMLPKAMRILMEGTPVDLDVQDLVDEVEKLEGVEGLHHLHVWELDEQNRALEAHIVIDRESIEQFHEIKQRIKERLAHDFEINHSTLEFEYTAHTCDDGETAVIAGAASRQD</sequence>
<evidence type="ECO:0000256" key="4">
    <source>
        <dbReference type="ARBA" id="ARBA00022692"/>
    </source>
</evidence>
<proteinExistence type="inferred from homology"/>
<dbReference type="NCBIfam" id="TIGR01297">
    <property type="entry name" value="CDF"/>
    <property type="match status" value="1"/>
</dbReference>
<feature type="transmembrane region" description="Helical" evidence="9">
    <location>
        <begin position="98"/>
        <end position="117"/>
    </location>
</feature>